<keyword evidence="4" id="KW-0175">Coiled coil</keyword>
<evidence type="ECO:0000256" key="5">
    <source>
        <dbReference type="SAM" id="MobiDB-lite"/>
    </source>
</evidence>
<dbReference type="InterPro" id="IPR010756">
    <property type="entry name" value="Tls1-like"/>
</dbReference>
<dbReference type="Pfam" id="PF07052">
    <property type="entry name" value="Hep_59"/>
    <property type="match status" value="1"/>
</dbReference>
<reference evidence="6 7" key="1">
    <citation type="submission" date="2024-01" db="EMBL/GenBank/DDBJ databases">
        <title>The genome of the rayed Mediterranean limpet Patella caerulea (Linnaeus, 1758).</title>
        <authorList>
            <person name="Anh-Thu Weber A."/>
            <person name="Halstead-Nussloch G."/>
        </authorList>
    </citation>
    <scope>NUCLEOTIDE SEQUENCE [LARGE SCALE GENOMIC DNA]</scope>
    <source>
        <strain evidence="6">AATW-2023a</strain>
        <tissue evidence="6">Whole specimen</tissue>
    </source>
</reference>
<dbReference type="AlphaFoldDB" id="A0AAN8KBK1"/>
<evidence type="ECO:0000256" key="1">
    <source>
        <dbReference type="ARBA" id="ARBA00004123"/>
    </source>
</evidence>
<feature type="compositionally biased region" description="Basic residues" evidence="5">
    <location>
        <begin position="7"/>
        <end position="18"/>
    </location>
</feature>
<sequence length="295" mass="33578">MAEFKKRNVNKVLRKRRHSSESDEDSENEEEAITKLEEIRELQKCRGRQKGVSAASLALGKKIPKTVETDTCDPFKMKTGGFVDMKALKSKPLKVDAEVTEAIGTAFAAETNRRDEDAEMVKYVEEELAKRKGRSAQEENGGGTLQTEENDDQLYNLPDYLQIKSNSKKSEDMLSNQMLSGIPEIDLGIEAKIKNIEATEEAKQRLILERRRKKENEVSDFVPTNMAVNFVQHNRFNIDDTAPILKKAEVKPEPEPLRVGDIDSANSKDSSSNNKTEKATDDFHYEKFKKQMRKY</sequence>
<accession>A0AAN8KBK1</accession>
<comment type="caution">
    <text evidence="6">The sequence shown here is derived from an EMBL/GenBank/DDBJ whole genome shotgun (WGS) entry which is preliminary data.</text>
</comment>
<feature type="region of interest" description="Disordered" evidence="5">
    <location>
        <begin position="247"/>
        <end position="295"/>
    </location>
</feature>
<feature type="region of interest" description="Disordered" evidence="5">
    <location>
        <begin position="129"/>
        <end position="151"/>
    </location>
</feature>
<dbReference type="PANTHER" id="PTHR13486">
    <property type="entry name" value="TELOMERE LENGTH AND SILENCING PROTEIN 1 TLS1 FAMILY MEMBER"/>
    <property type="match status" value="1"/>
</dbReference>
<evidence type="ECO:0000313" key="6">
    <source>
        <dbReference type="EMBL" id="KAK6194449.1"/>
    </source>
</evidence>
<feature type="compositionally biased region" description="Basic and acidic residues" evidence="5">
    <location>
        <begin position="275"/>
        <end position="289"/>
    </location>
</feature>
<keyword evidence="7" id="KW-1185">Reference proteome</keyword>
<dbReference type="Proteomes" id="UP001347796">
    <property type="component" value="Unassembled WGS sequence"/>
</dbReference>
<proteinExistence type="inferred from homology"/>
<protein>
    <recommendedName>
        <fullName evidence="8">Telomere length and silencing protein 1 homolog</fullName>
    </recommendedName>
</protein>
<organism evidence="6 7">
    <name type="scientific">Patella caerulea</name>
    <name type="common">Rayed Mediterranean limpet</name>
    <dbReference type="NCBI Taxonomy" id="87958"/>
    <lineage>
        <taxon>Eukaryota</taxon>
        <taxon>Metazoa</taxon>
        <taxon>Spiralia</taxon>
        <taxon>Lophotrochozoa</taxon>
        <taxon>Mollusca</taxon>
        <taxon>Gastropoda</taxon>
        <taxon>Patellogastropoda</taxon>
        <taxon>Patelloidea</taxon>
        <taxon>Patellidae</taxon>
        <taxon>Patella</taxon>
    </lineage>
</organism>
<feature type="coiled-coil region" evidence="4">
    <location>
        <begin position="189"/>
        <end position="216"/>
    </location>
</feature>
<evidence type="ECO:0000313" key="7">
    <source>
        <dbReference type="Proteomes" id="UP001347796"/>
    </source>
</evidence>
<dbReference type="PANTHER" id="PTHR13486:SF2">
    <property type="entry name" value="SPLICING FACTOR C9ORF78"/>
    <property type="match status" value="1"/>
</dbReference>
<comment type="similarity">
    <text evidence="2">Belongs to the TLS1 family.</text>
</comment>
<feature type="compositionally biased region" description="Low complexity" evidence="5">
    <location>
        <begin position="263"/>
        <end position="274"/>
    </location>
</feature>
<keyword evidence="3" id="KW-0539">Nucleus</keyword>
<dbReference type="GO" id="GO:0005681">
    <property type="term" value="C:spliceosomal complex"/>
    <property type="evidence" value="ECO:0007669"/>
    <property type="project" value="TreeGrafter"/>
</dbReference>
<feature type="compositionally biased region" description="Basic and acidic residues" evidence="5">
    <location>
        <begin position="247"/>
        <end position="261"/>
    </location>
</feature>
<evidence type="ECO:0000256" key="4">
    <source>
        <dbReference type="SAM" id="Coils"/>
    </source>
</evidence>
<comment type="subcellular location">
    <subcellularLocation>
        <location evidence="1">Nucleus</location>
    </subcellularLocation>
</comment>
<evidence type="ECO:0000256" key="2">
    <source>
        <dbReference type="ARBA" id="ARBA00007643"/>
    </source>
</evidence>
<gene>
    <name evidence="6" type="ORF">SNE40_000082</name>
</gene>
<evidence type="ECO:0000256" key="3">
    <source>
        <dbReference type="ARBA" id="ARBA00023242"/>
    </source>
</evidence>
<name>A0AAN8KBK1_PATCE</name>
<feature type="region of interest" description="Disordered" evidence="5">
    <location>
        <begin position="1"/>
        <end position="31"/>
    </location>
</feature>
<dbReference type="GO" id="GO:0000398">
    <property type="term" value="P:mRNA splicing, via spliceosome"/>
    <property type="evidence" value="ECO:0007669"/>
    <property type="project" value="TreeGrafter"/>
</dbReference>
<dbReference type="EMBL" id="JAZGQO010000001">
    <property type="protein sequence ID" value="KAK6194449.1"/>
    <property type="molecule type" value="Genomic_DNA"/>
</dbReference>
<feature type="compositionally biased region" description="Acidic residues" evidence="5">
    <location>
        <begin position="22"/>
        <end position="31"/>
    </location>
</feature>
<evidence type="ECO:0008006" key="8">
    <source>
        <dbReference type="Google" id="ProtNLM"/>
    </source>
</evidence>